<feature type="coiled-coil region" evidence="1">
    <location>
        <begin position="238"/>
        <end position="333"/>
    </location>
</feature>
<keyword evidence="3" id="KW-1185">Reference proteome</keyword>
<accession>A0A6G0ZHP5</accession>
<name>A0A6G0ZHP5_APHCR</name>
<feature type="non-terminal residue" evidence="2">
    <location>
        <position position="1"/>
    </location>
</feature>
<gene>
    <name evidence="2" type="ORF">FWK35_00001881</name>
</gene>
<dbReference type="Proteomes" id="UP000478052">
    <property type="component" value="Unassembled WGS sequence"/>
</dbReference>
<comment type="caution">
    <text evidence="2">The sequence shown here is derived from an EMBL/GenBank/DDBJ whole genome shotgun (WGS) entry which is preliminary data.</text>
</comment>
<dbReference type="OrthoDB" id="6621550at2759"/>
<protein>
    <submittedName>
        <fullName evidence="2">Nucleoporin GLE1-like</fullName>
    </submittedName>
</protein>
<keyword evidence="1" id="KW-0175">Coiled coil</keyword>
<evidence type="ECO:0000256" key="1">
    <source>
        <dbReference type="SAM" id="Coils"/>
    </source>
</evidence>
<proteinExistence type="predicted"/>
<reference evidence="2 3" key="1">
    <citation type="submission" date="2019-08" db="EMBL/GenBank/DDBJ databases">
        <title>Whole genome of Aphis craccivora.</title>
        <authorList>
            <person name="Voronova N.V."/>
            <person name="Shulinski R.S."/>
            <person name="Bandarenka Y.V."/>
            <person name="Zhorov D.G."/>
            <person name="Warner D."/>
        </authorList>
    </citation>
    <scope>NUCLEOTIDE SEQUENCE [LARGE SCALE GENOMIC DNA]</scope>
    <source>
        <strain evidence="2">180601</strain>
        <tissue evidence="2">Whole Body</tissue>
    </source>
</reference>
<dbReference type="AlphaFoldDB" id="A0A6G0ZHP5"/>
<sequence>YIAMPPNDCILTLCLKTKHKKATYKIDSCHEKIINQTTDVCNKPSYHTVCYKPIVDRNLLTHSDYLKMLSTPRGFKWTDMPSNYKKEYNSHRFHKGENEKYNVYDKQKMVCMYYQNTIITPYYSHEKRYSVLNKTTNNQRKMNDNLNLYKKNDKSKNIQNKQKKFSQNINKYGMGDDLKNKHDSLIHKDQDTSSERLGKIRDQQEADSFMKKKKKLWLQAEKKRKKREEEENKFKLSIQAKQNKKEELKKIMEEKIKIKLKRNQILEEQRKQKIENEKEEMAKAKLIAKKKKLEENEKEAERLRRLEALKQEAKRIEEEEEAWRKQINNEFAQKMGYPINLNIVNKKNKYSLCNNGKKKLTRYTDKLLKEIKQNNEVFDSGNLMKQIIERELNKIEKKKVKHKNRVQVCEPCNKKKNMIVIKTKEKKDLSKEILFKKYYARNNNIIDSKNKRINRLTEVKSNEHCILKKPKNMLKCKIPDVHCYSNTSFNTLVCNWKNEVADMITNMQNRRYN</sequence>
<evidence type="ECO:0000313" key="2">
    <source>
        <dbReference type="EMBL" id="KAF0770675.1"/>
    </source>
</evidence>
<evidence type="ECO:0000313" key="3">
    <source>
        <dbReference type="Proteomes" id="UP000478052"/>
    </source>
</evidence>
<dbReference type="EMBL" id="VUJU01000398">
    <property type="protein sequence ID" value="KAF0770675.1"/>
    <property type="molecule type" value="Genomic_DNA"/>
</dbReference>
<organism evidence="2 3">
    <name type="scientific">Aphis craccivora</name>
    <name type="common">Cowpea aphid</name>
    <dbReference type="NCBI Taxonomy" id="307492"/>
    <lineage>
        <taxon>Eukaryota</taxon>
        <taxon>Metazoa</taxon>
        <taxon>Ecdysozoa</taxon>
        <taxon>Arthropoda</taxon>
        <taxon>Hexapoda</taxon>
        <taxon>Insecta</taxon>
        <taxon>Pterygota</taxon>
        <taxon>Neoptera</taxon>
        <taxon>Paraneoptera</taxon>
        <taxon>Hemiptera</taxon>
        <taxon>Sternorrhyncha</taxon>
        <taxon>Aphidomorpha</taxon>
        <taxon>Aphidoidea</taxon>
        <taxon>Aphididae</taxon>
        <taxon>Aphidini</taxon>
        <taxon>Aphis</taxon>
        <taxon>Aphis</taxon>
    </lineage>
</organism>